<proteinExistence type="predicted"/>
<evidence type="ECO:0000313" key="1">
    <source>
        <dbReference type="EMBL" id="CDW44562.1"/>
    </source>
</evidence>
<protein>
    <submittedName>
        <fullName evidence="1">Uncharacterized protein</fullName>
    </submittedName>
</protein>
<organism evidence="1">
    <name type="scientific">Lepeophtheirus salmonis</name>
    <name type="common">Salmon louse</name>
    <name type="synonym">Caligus salmonis</name>
    <dbReference type="NCBI Taxonomy" id="72036"/>
    <lineage>
        <taxon>Eukaryota</taxon>
        <taxon>Metazoa</taxon>
        <taxon>Ecdysozoa</taxon>
        <taxon>Arthropoda</taxon>
        <taxon>Crustacea</taxon>
        <taxon>Multicrustacea</taxon>
        <taxon>Hexanauplia</taxon>
        <taxon>Copepoda</taxon>
        <taxon>Siphonostomatoida</taxon>
        <taxon>Caligidae</taxon>
        <taxon>Lepeophtheirus</taxon>
    </lineage>
</organism>
<dbReference type="AlphaFoldDB" id="A0A0K2V352"/>
<name>A0A0K2V352_LEPSM</name>
<sequence length="34" mass="3936">QRGTPDCDTIIQLIIILKGKCRCILRELRNFFAS</sequence>
<dbReference type="EMBL" id="HACA01027201">
    <property type="protein sequence ID" value="CDW44562.1"/>
    <property type="molecule type" value="Transcribed_RNA"/>
</dbReference>
<feature type="non-terminal residue" evidence="1">
    <location>
        <position position="1"/>
    </location>
</feature>
<accession>A0A0K2V352</accession>
<reference evidence="1" key="1">
    <citation type="submission" date="2014-05" db="EMBL/GenBank/DDBJ databases">
        <authorList>
            <person name="Chronopoulou M."/>
        </authorList>
    </citation>
    <scope>NUCLEOTIDE SEQUENCE</scope>
    <source>
        <tissue evidence="1">Whole organism</tissue>
    </source>
</reference>